<comment type="caution">
    <text evidence="2">The sequence shown here is derived from an EMBL/GenBank/DDBJ whole genome shotgun (WGS) entry which is preliminary data.</text>
</comment>
<sequence length="65" mass="7073">MTPTWRKSSRSGSTSGQSDCVEVAQLAGNVAVRDSKSPEAPYLVFDAADWQAFARRVQCGEHDLT</sequence>
<dbReference type="Pfam" id="PF04149">
    <property type="entry name" value="DUF397"/>
    <property type="match status" value="1"/>
</dbReference>
<gene>
    <name evidence="2" type="ORF">ACFQ07_31270</name>
</gene>
<feature type="domain" description="DUF397" evidence="1">
    <location>
        <begin position="4"/>
        <end position="57"/>
    </location>
</feature>
<proteinExistence type="predicted"/>
<dbReference type="EMBL" id="JBHTIR010004248">
    <property type="protein sequence ID" value="MFD0856755.1"/>
    <property type="molecule type" value="Genomic_DNA"/>
</dbReference>
<evidence type="ECO:0000313" key="2">
    <source>
        <dbReference type="EMBL" id="MFD0856755.1"/>
    </source>
</evidence>
<dbReference type="Proteomes" id="UP001597083">
    <property type="component" value="Unassembled WGS sequence"/>
</dbReference>
<reference evidence="3" key="1">
    <citation type="journal article" date="2019" name="Int. J. Syst. Evol. Microbiol.">
        <title>The Global Catalogue of Microorganisms (GCM) 10K type strain sequencing project: providing services to taxonomists for standard genome sequencing and annotation.</title>
        <authorList>
            <consortium name="The Broad Institute Genomics Platform"/>
            <consortium name="The Broad Institute Genome Sequencing Center for Infectious Disease"/>
            <person name="Wu L."/>
            <person name="Ma J."/>
        </authorList>
    </citation>
    <scope>NUCLEOTIDE SEQUENCE [LARGE SCALE GENOMIC DNA]</scope>
    <source>
        <strain evidence="3">JCM 31696</strain>
    </source>
</reference>
<evidence type="ECO:0000259" key="1">
    <source>
        <dbReference type="Pfam" id="PF04149"/>
    </source>
</evidence>
<dbReference type="InterPro" id="IPR007278">
    <property type="entry name" value="DUF397"/>
</dbReference>
<evidence type="ECO:0000313" key="3">
    <source>
        <dbReference type="Proteomes" id="UP001597083"/>
    </source>
</evidence>
<name>A0ABW3CS57_9ACTN</name>
<accession>A0ABW3CS57</accession>
<organism evidence="2 3">
    <name type="scientific">Actinomadura adrarensis</name>
    <dbReference type="NCBI Taxonomy" id="1819600"/>
    <lineage>
        <taxon>Bacteria</taxon>
        <taxon>Bacillati</taxon>
        <taxon>Actinomycetota</taxon>
        <taxon>Actinomycetes</taxon>
        <taxon>Streptosporangiales</taxon>
        <taxon>Thermomonosporaceae</taxon>
        <taxon>Actinomadura</taxon>
    </lineage>
</organism>
<keyword evidence="3" id="KW-1185">Reference proteome</keyword>
<protein>
    <submittedName>
        <fullName evidence="2">DUF397 domain-containing protein</fullName>
    </submittedName>
</protein>